<proteinExistence type="predicted"/>
<dbReference type="Proteomes" id="UP000818266">
    <property type="component" value="Unassembled WGS sequence"/>
</dbReference>
<evidence type="ECO:0000313" key="1">
    <source>
        <dbReference type="EMBL" id="NHF62258.1"/>
    </source>
</evidence>
<sequence length="150" mass="17113">MSEQRWHATVAEHVTEAVLELRDDEEFRARLTAKIDTRNAGEDDCDIWTGAMSSEGYGVIRLPQSRSLVVRAHRVVWMLRFGAVPNDRPFLDHVYPVCRYRFCVNEFHLEPVTNAVNSARRRGTGRTPQRAMRTVALAARDYWAAQAVAA</sequence>
<evidence type="ECO:0008006" key="3">
    <source>
        <dbReference type="Google" id="ProtNLM"/>
    </source>
</evidence>
<accession>A0A9E5JKP3</accession>
<gene>
    <name evidence="1" type="ORF">FK219_003210</name>
</gene>
<dbReference type="AlphaFoldDB" id="A0A9E5JKP3"/>
<comment type="caution">
    <text evidence="1">The sequence shown here is derived from an EMBL/GenBank/DDBJ whole genome shotgun (WGS) entry which is preliminary data.</text>
</comment>
<dbReference type="SUPFAM" id="SSF54060">
    <property type="entry name" value="His-Me finger endonucleases"/>
    <property type="match status" value="1"/>
</dbReference>
<name>A0A9E5JKP3_9MICO</name>
<dbReference type="OrthoDB" id="3732358at2"/>
<organism evidence="1 2">
    <name type="scientific">Microcella pacifica</name>
    <dbReference type="NCBI Taxonomy" id="2591847"/>
    <lineage>
        <taxon>Bacteria</taxon>
        <taxon>Bacillati</taxon>
        <taxon>Actinomycetota</taxon>
        <taxon>Actinomycetes</taxon>
        <taxon>Micrococcales</taxon>
        <taxon>Microbacteriaceae</taxon>
        <taxon>Microcella</taxon>
    </lineage>
</organism>
<dbReference type="EMBL" id="VIKT02000004">
    <property type="protein sequence ID" value="NHF62258.1"/>
    <property type="molecule type" value="Genomic_DNA"/>
</dbReference>
<protein>
    <recommendedName>
        <fullName evidence="3">HNH endonuclease</fullName>
    </recommendedName>
</protein>
<dbReference type="InterPro" id="IPR044925">
    <property type="entry name" value="His-Me_finger_sf"/>
</dbReference>
<keyword evidence="2" id="KW-1185">Reference proteome</keyword>
<evidence type="ECO:0000313" key="2">
    <source>
        <dbReference type="Proteomes" id="UP000818266"/>
    </source>
</evidence>
<reference evidence="1 2" key="1">
    <citation type="submission" date="2020-03" db="EMBL/GenBank/DDBJ databases">
        <title>Chryseoglobus sp. isolated from a deep-sea seamount.</title>
        <authorList>
            <person name="Zhang D.-C."/>
        </authorList>
    </citation>
    <scope>NUCLEOTIDE SEQUENCE [LARGE SCALE GENOMIC DNA]</scope>
    <source>
        <strain evidence="1 2">KN1116</strain>
    </source>
</reference>
<dbReference type="RefSeq" id="WP_152582996.1">
    <property type="nucleotide sequence ID" value="NZ_VIKT02000004.1"/>
</dbReference>